<dbReference type="RefSeq" id="WP_249865825.1">
    <property type="nucleotide sequence ID" value="NZ_CP027059.1"/>
</dbReference>
<feature type="chain" id="PRO_5046171836" evidence="1">
    <location>
        <begin position="23"/>
        <end position="401"/>
    </location>
</feature>
<evidence type="ECO:0000256" key="1">
    <source>
        <dbReference type="SAM" id="SignalP"/>
    </source>
</evidence>
<reference evidence="2" key="2">
    <citation type="journal article" date="2021" name="J Anim Sci Technol">
        <title>Complete genome sequence of Paenibacillus konkukensis sp. nov. SK3146 as a potential probiotic strain.</title>
        <authorList>
            <person name="Jung H.I."/>
            <person name="Park S."/>
            <person name="Niu K.M."/>
            <person name="Lee S.W."/>
            <person name="Kothari D."/>
            <person name="Yi K.J."/>
            <person name="Kim S.K."/>
        </authorList>
    </citation>
    <scope>NUCLEOTIDE SEQUENCE</scope>
    <source>
        <strain evidence="2">SK3146</strain>
    </source>
</reference>
<dbReference type="EMBL" id="CP027059">
    <property type="protein sequence ID" value="UQZ83844.1"/>
    <property type="molecule type" value="Genomic_DNA"/>
</dbReference>
<sequence length="401" mass="44774">MGKNWTVCTIAAMIWICSGVHAVTASAVEQAVVPSGSVIVNPPELFRIPSTIDLLSETPFYSEPGNPAADPVGTFAAQKGIQVLGGEYKWARGRSWWLISTYLGSKWISPEPWNITVPPPEKIHLVSETPAYASMDDTVPPTALLTPQEVRVTGAEKMWFYANSSDEKRWVRIQTPNLGEQWVHLSVGSIGYVKPADYYSYYGSGQFLLDDPNYYGPYGSMAGPMFQQTVNETLHVTGEYVNVYDTSYQVETEQGPKYIHEQGIPVLRKNEPLTLLNDTPLFAFATYRSGLSVVLHPQTVSSFEQLRDSNVYHVHTSFGDGWLDLGLTEPSNTVKTSAPLELKGSHPLYQFPFEGLELGGFQLTNVTVYPSAYWEDPNGTVWYLVDNQNAKYWIKKDPDHN</sequence>
<protein>
    <submittedName>
        <fullName evidence="2">Uncharacterized protein</fullName>
    </submittedName>
</protein>
<gene>
    <name evidence="2" type="ORF">SK3146_03051</name>
</gene>
<accession>A0ABY4RMZ1</accession>
<name>A0ABY4RMZ1_9BACL</name>
<proteinExistence type="predicted"/>
<organism evidence="2 3">
    <name type="scientific">Paenibacillus konkukensis</name>
    <dbReference type="NCBI Taxonomy" id="2020716"/>
    <lineage>
        <taxon>Bacteria</taxon>
        <taxon>Bacillati</taxon>
        <taxon>Bacillota</taxon>
        <taxon>Bacilli</taxon>
        <taxon>Bacillales</taxon>
        <taxon>Paenibacillaceae</taxon>
        <taxon>Paenibacillus</taxon>
    </lineage>
</organism>
<feature type="signal peptide" evidence="1">
    <location>
        <begin position="1"/>
        <end position="22"/>
    </location>
</feature>
<evidence type="ECO:0000313" key="2">
    <source>
        <dbReference type="EMBL" id="UQZ83844.1"/>
    </source>
</evidence>
<reference evidence="2" key="1">
    <citation type="submission" date="2018-02" db="EMBL/GenBank/DDBJ databases">
        <authorList>
            <person name="Kim S.-K."/>
            <person name="Jung H.-I."/>
            <person name="Lee S.-W."/>
        </authorList>
    </citation>
    <scope>NUCLEOTIDE SEQUENCE</scope>
    <source>
        <strain evidence="2">SK3146</strain>
    </source>
</reference>
<dbReference type="Proteomes" id="UP001057134">
    <property type="component" value="Chromosome"/>
</dbReference>
<keyword evidence="3" id="KW-1185">Reference proteome</keyword>
<evidence type="ECO:0000313" key="3">
    <source>
        <dbReference type="Proteomes" id="UP001057134"/>
    </source>
</evidence>
<keyword evidence="1" id="KW-0732">Signal</keyword>